<dbReference type="EMBL" id="MEUT01000030">
    <property type="protein sequence ID" value="OGC51077.1"/>
    <property type="molecule type" value="Genomic_DNA"/>
</dbReference>
<dbReference type="Proteomes" id="UP000177371">
    <property type="component" value="Unassembled WGS sequence"/>
</dbReference>
<accession>A0A1F4V1L3</accession>
<dbReference type="AlphaFoldDB" id="A0A1F4V1L3"/>
<protein>
    <submittedName>
        <fullName evidence="1">Uncharacterized protein</fullName>
    </submittedName>
</protein>
<evidence type="ECO:0000313" key="1">
    <source>
        <dbReference type="EMBL" id="OGC51077.1"/>
    </source>
</evidence>
<organism evidence="1 2">
    <name type="scientific">candidate division WWE3 bacterium RBG_16_37_10</name>
    <dbReference type="NCBI Taxonomy" id="1802610"/>
    <lineage>
        <taxon>Bacteria</taxon>
        <taxon>Katanobacteria</taxon>
    </lineage>
</organism>
<proteinExistence type="predicted"/>
<sequence length="309" mass="35418">MTKTTELTGSTINFTESDLSAHEKAREAIKIAIEPYKELEARGVFHDITIAMSGSSVSEFREPKDIDVIVILHDFDERRYNQVRDALSQRESDALFNLHPEFDIKQPDNAFIFPEKIDLTVFTETEFVQLLTESKESSKDRALRDLRFFLRHPDLEAALLQIPQEILIKLGYIFPEEEAIKSFPDIDERLTGEEIIILFKTLGADENSTEMQFIKSEMQDAASTLDLSDSQRREVGRNVISLICSLEQTPYQIAKKLRTRYNDYVMGTNTVKATLANRAMILDGPNITYKSEDGNDETVFKIEDRDFLS</sequence>
<gene>
    <name evidence="1" type="ORF">A2W32_02445</name>
</gene>
<name>A0A1F4V1L3_UNCKA</name>
<evidence type="ECO:0000313" key="2">
    <source>
        <dbReference type="Proteomes" id="UP000177371"/>
    </source>
</evidence>
<reference evidence="1 2" key="1">
    <citation type="journal article" date="2016" name="Nat. Commun.">
        <title>Thousands of microbial genomes shed light on interconnected biogeochemical processes in an aquifer system.</title>
        <authorList>
            <person name="Anantharaman K."/>
            <person name="Brown C.T."/>
            <person name="Hug L.A."/>
            <person name="Sharon I."/>
            <person name="Castelle C.J."/>
            <person name="Probst A.J."/>
            <person name="Thomas B.C."/>
            <person name="Singh A."/>
            <person name="Wilkins M.J."/>
            <person name="Karaoz U."/>
            <person name="Brodie E.L."/>
            <person name="Williams K.H."/>
            <person name="Hubbard S.S."/>
            <person name="Banfield J.F."/>
        </authorList>
    </citation>
    <scope>NUCLEOTIDE SEQUENCE [LARGE SCALE GENOMIC DNA]</scope>
</reference>
<comment type="caution">
    <text evidence="1">The sequence shown here is derived from an EMBL/GenBank/DDBJ whole genome shotgun (WGS) entry which is preliminary data.</text>
</comment>